<reference evidence="14" key="1">
    <citation type="journal article" date="2022" name="bioRxiv">
        <title>Sequencing and chromosome-scale assembly of the giantPleurodeles waltlgenome.</title>
        <authorList>
            <person name="Brown T."/>
            <person name="Elewa A."/>
            <person name="Iarovenko S."/>
            <person name="Subramanian E."/>
            <person name="Araus A.J."/>
            <person name="Petzold A."/>
            <person name="Susuki M."/>
            <person name="Suzuki K.-i.T."/>
            <person name="Hayashi T."/>
            <person name="Toyoda A."/>
            <person name="Oliveira C."/>
            <person name="Osipova E."/>
            <person name="Leigh N.D."/>
            <person name="Simon A."/>
            <person name="Yun M.H."/>
        </authorList>
    </citation>
    <scope>NUCLEOTIDE SEQUENCE</scope>
    <source>
        <strain evidence="14">20211129_DDA</strain>
        <tissue evidence="14">Liver</tissue>
    </source>
</reference>
<dbReference type="GO" id="GO:0003723">
    <property type="term" value="F:RNA binding"/>
    <property type="evidence" value="ECO:0007669"/>
    <property type="project" value="UniProtKB-KW"/>
</dbReference>
<evidence type="ECO:0000256" key="6">
    <source>
        <dbReference type="ARBA" id="ARBA00023242"/>
    </source>
</evidence>
<feature type="region of interest" description="Disordered" evidence="12">
    <location>
        <begin position="331"/>
        <end position="350"/>
    </location>
</feature>
<protein>
    <recommendedName>
        <fullName evidence="9">RNA/RNP complex-1-interacting phosphatase</fullName>
    </recommendedName>
    <alternativeName>
        <fullName evidence="10">Dual specificity protein phosphatase 11</fullName>
    </alternativeName>
    <alternativeName>
        <fullName evidence="11">Phosphatase that interacts with RNA/RNP complex 1</fullName>
    </alternativeName>
</protein>
<feature type="compositionally biased region" description="Basic and acidic residues" evidence="12">
    <location>
        <begin position="524"/>
        <end position="550"/>
    </location>
</feature>
<evidence type="ECO:0000256" key="12">
    <source>
        <dbReference type="SAM" id="MobiDB-lite"/>
    </source>
</evidence>
<comment type="subcellular location">
    <subcellularLocation>
        <location evidence="1">Nucleus</location>
    </subcellularLocation>
</comment>
<feature type="compositionally biased region" description="Basic and acidic residues" evidence="12">
    <location>
        <begin position="834"/>
        <end position="847"/>
    </location>
</feature>
<evidence type="ECO:0000256" key="8">
    <source>
        <dbReference type="ARBA" id="ARBA00065987"/>
    </source>
</evidence>
<feature type="compositionally biased region" description="Basic and acidic residues" evidence="12">
    <location>
        <begin position="629"/>
        <end position="641"/>
    </location>
</feature>
<feature type="compositionally biased region" description="Basic and acidic residues" evidence="12">
    <location>
        <begin position="695"/>
        <end position="707"/>
    </location>
</feature>
<feature type="region of interest" description="Disordered" evidence="12">
    <location>
        <begin position="733"/>
        <end position="860"/>
    </location>
</feature>
<dbReference type="InterPro" id="IPR016130">
    <property type="entry name" value="Tyr_Pase_AS"/>
</dbReference>
<comment type="caution">
    <text evidence="14">The sequence shown here is derived from an EMBL/GenBank/DDBJ whole genome shotgun (WGS) entry which is preliminary data.</text>
</comment>
<comment type="subunit">
    <text evidence="8">Monomer. May interact with SFRS7 and SFRS9/SRP30C.</text>
</comment>
<feature type="compositionally biased region" description="Basic and acidic residues" evidence="12">
    <location>
        <begin position="763"/>
        <end position="772"/>
    </location>
</feature>
<feature type="compositionally biased region" description="Polar residues" evidence="12">
    <location>
        <begin position="748"/>
        <end position="760"/>
    </location>
</feature>
<dbReference type="PROSITE" id="PS50056">
    <property type="entry name" value="TYR_PHOSPHATASE_2"/>
    <property type="match status" value="1"/>
</dbReference>
<sequence>MPKPMSSDPEHNGFGSGSLDVQSKEYFEKEGWKQTLLVTLCQRETRLRKKESSQYRKGVLRLRFALYTAFVSRLIGPQPACDAPCGLPSPPLPRRACILRSCGPAAVVPPNQRSCPRRLLIMPKKNSVPYGWRSLQAVGARVEGTRFIAFKVPLKGVINQRLTPNQKFTPKDLIAEIRAQGEELGIVIDLTNTNRYYEVKDLPKNVSYQKLPTAGLEVPDDDAILQFKKIVRKFLRQNQHNDKLIGVHCTTGLSRTGYLICRYLVDVDGWNPDVAMKAFQDSRGLPLDGKVYVADLKVGKHRTNEGIDDVDPDEEVAPVSVPQFADPARAEWSERPYPGGQPWGDFQGQRELGHGAAVNPFQDAQVQYSLNEKMRMEGYEVFNRPDHRQQTVHGRLSNDDLASKRNFVEEDFHRPGQRPGPFPDERYDYESGRNLEMYNSQHFPRQPYDSRAFEELKGQKTMEEKPFHGSRPEQRARPFPLENRDFREGGSQDAFAMSQGQRQHYGYPGHDDFKAQGQPDENDFLDRPGQRFRPPIEGDSRGFPAERVRNVFDSTPGQRPKPLMNDLQAEREADDGNRVRSFLGRDSRISSMDAQTEEGEFSNYGPGQGLRRYGGPQGRPFEAVQAEEDFSKRGYQRREPPYGHSSSHGYQNDGPMEDNFYSDRNFGQRPFHGPQSRDLEMDLQMGNRDVSYNENKLRMRLPPDSRTPHFKMPSEVEDADLISSGLARRGKSFQDFATRDLNPEEGGFSNNGPGQRQISLYDNPREMQDRGYTRPGPRAFEGQSQSSFPPDQYSESGPGYPASSKRMRLSDELSQGDRFAPYGSQGQPMGPTENQRRYERPLFDRPNESASAPFNYSHGVAERQKFTTEVNLRERPGLLRKSRFN</sequence>
<evidence type="ECO:0000313" key="14">
    <source>
        <dbReference type="EMBL" id="KAJ1141554.1"/>
    </source>
</evidence>
<evidence type="ECO:0000256" key="2">
    <source>
        <dbReference type="ARBA" id="ARBA00008601"/>
    </source>
</evidence>
<dbReference type="GO" id="GO:0005634">
    <property type="term" value="C:nucleus"/>
    <property type="evidence" value="ECO:0007669"/>
    <property type="project" value="UniProtKB-SubCell"/>
</dbReference>
<evidence type="ECO:0000256" key="1">
    <source>
        <dbReference type="ARBA" id="ARBA00004123"/>
    </source>
</evidence>
<dbReference type="Pfam" id="PF00782">
    <property type="entry name" value="DSPc"/>
    <property type="match status" value="1"/>
</dbReference>
<dbReference type="GO" id="GO:0004651">
    <property type="term" value="F:polynucleotide 5'-phosphatase activity"/>
    <property type="evidence" value="ECO:0007669"/>
    <property type="project" value="TreeGrafter"/>
</dbReference>
<dbReference type="InterPro" id="IPR020422">
    <property type="entry name" value="TYR_PHOSPHATASE_DUAL_dom"/>
</dbReference>
<evidence type="ECO:0000256" key="3">
    <source>
        <dbReference type="ARBA" id="ARBA00022801"/>
    </source>
</evidence>
<keyword evidence="4" id="KW-0694">RNA-binding</keyword>
<dbReference type="Proteomes" id="UP001066276">
    <property type="component" value="Chromosome 6"/>
</dbReference>
<dbReference type="InterPro" id="IPR000340">
    <property type="entry name" value="Dual-sp_phosphatase_cat-dom"/>
</dbReference>
<keyword evidence="6" id="KW-0539">Nucleus</keyword>
<feature type="domain" description="Tyrosine specific protein phosphatases" evidence="13">
    <location>
        <begin position="225"/>
        <end position="283"/>
    </location>
</feature>
<gene>
    <name evidence="14" type="ORF">NDU88_007882</name>
</gene>
<dbReference type="InterPro" id="IPR000387">
    <property type="entry name" value="Tyr_Pase_dom"/>
</dbReference>
<accession>A0AAV7QM54</accession>
<feature type="region of interest" description="Disordered" evidence="12">
    <location>
        <begin position="692"/>
        <end position="714"/>
    </location>
</feature>
<evidence type="ECO:0000313" key="15">
    <source>
        <dbReference type="Proteomes" id="UP001066276"/>
    </source>
</evidence>
<evidence type="ECO:0000256" key="10">
    <source>
        <dbReference type="ARBA" id="ARBA00076572"/>
    </source>
</evidence>
<proteinExistence type="inferred from homology"/>
<keyword evidence="3" id="KW-0378">Hydrolase</keyword>
<evidence type="ECO:0000259" key="13">
    <source>
        <dbReference type="PROSITE" id="PS50056"/>
    </source>
</evidence>
<keyword evidence="5" id="KW-0904">Protein phosphatase</keyword>
<organism evidence="14 15">
    <name type="scientific">Pleurodeles waltl</name>
    <name type="common">Iberian ribbed newt</name>
    <dbReference type="NCBI Taxonomy" id="8319"/>
    <lineage>
        <taxon>Eukaryota</taxon>
        <taxon>Metazoa</taxon>
        <taxon>Chordata</taxon>
        <taxon>Craniata</taxon>
        <taxon>Vertebrata</taxon>
        <taxon>Euteleostomi</taxon>
        <taxon>Amphibia</taxon>
        <taxon>Batrachia</taxon>
        <taxon>Caudata</taxon>
        <taxon>Salamandroidea</taxon>
        <taxon>Salamandridae</taxon>
        <taxon>Pleurodelinae</taxon>
        <taxon>Pleurodeles</taxon>
    </lineage>
</organism>
<dbReference type="Gene3D" id="3.90.190.10">
    <property type="entry name" value="Protein tyrosine phosphatase superfamily"/>
    <property type="match status" value="1"/>
</dbReference>
<name>A0AAV7QM54_PLEWA</name>
<evidence type="ECO:0000256" key="11">
    <source>
        <dbReference type="ARBA" id="ARBA00080235"/>
    </source>
</evidence>
<dbReference type="PROSITE" id="PS00383">
    <property type="entry name" value="TYR_PHOSPHATASE_1"/>
    <property type="match status" value="1"/>
</dbReference>
<dbReference type="GO" id="GO:0004721">
    <property type="term" value="F:phosphoprotein phosphatase activity"/>
    <property type="evidence" value="ECO:0007669"/>
    <property type="project" value="UniProtKB-KW"/>
</dbReference>
<feature type="compositionally biased region" description="Basic and acidic residues" evidence="12">
    <location>
        <begin position="568"/>
        <end position="588"/>
    </location>
</feature>
<comment type="function">
    <text evidence="7">Possesses RNA 5'-triphosphatase and diphosphatase activities, but displays a poor protein-tyrosine phosphatase activity. In addition, has phosphatase activity with ATP, ADP and O-methylfluorescein phosphate (in vitro). Binds to RNA. May participate in nuclear mRNA metabolism.</text>
</comment>
<dbReference type="InterPro" id="IPR051029">
    <property type="entry name" value="mRNA_Capping_Enz/RNA_Phosphat"/>
</dbReference>
<dbReference type="PANTHER" id="PTHR10367">
    <property type="entry name" value="MRNA-CAPPING ENZYME"/>
    <property type="match status" value="1"/>
</dbReference>
<evidence type="ECO:0000256" key="9">
    <source>
        <dbReference type="ARBA" id="ARBA00068666"/>
    </source>
</evidence>
<dbReference type="SMART" id="SM00195">
    <property type="entry name" value="DSPc"/>
    <property type="match status" value="1"/>
</dbReference>
<dbReference type="PANTHER" id="PTHR10367:SF24">
    <property type="entry name" value="TYROSINE SPECIFIC PROTEIN PHOSPHATASES DOMAIN-CONTAINING PROTEIN"/>
    <property type="match status" value="1"/>
</dbReference>
<dbReference type="SUPFAM" id="SSF52799">
    <property type="entry name" value="(Phosphotyrosine protein) phosphatases II"/>
    <property type="match status" value="1"/>
</dbReference>
<feature type="region of interest" description="Disordered" evidence="12">
    <location>
        <begin position="516"/>
        <end position="679"/>
    </location>
</feature>
<dbReference type="EMBL" id="JANPWB010000010">
    <property type="protein sequence ID" value="KAJ1141554.1"/>
    <property type="molecule type" value="Genomic_DNA"/>
</dbReference>
<dbReference type="InterPro" id="IPR029021">
    <property type="entry name" value="Prot-tyrosine_phosphatase-like"/>
</dbReference>
<comment type="similarity">
    <text evidence="2">Belongs to the protein-tyrosine phosphatase family. Non-receptor class dual specificity subfamily.</text>
</comment>
<evidence type="ECO:0000256" key="5">
    <source>
        <dbReference type="ARBA" id="ARBA00022912"/>
    </source>
</evidence>
<evidence type="ECO:0000256" key="7">
    <source>
        <dbReference type="ARBA" id="ARBA00054725"/>
    </source>
</evidence>
<feature type="compositionally biased region" description="Polar residues" evidence="12">
    <location>
        <begin position="782"/>
        <end position="795"/>
    </location>
</feature>
<keyword evidence="15" id="KW-1185">Reference proteome</keyword>
<dbReference type="FunFam" id="3.90.190.10:FF:000064">
    <property type="entry name" value="RNA/RNP complex-1-interacting phosphatase homolog"/>
    <property type="match status" value="1"/>
</dbReference>
<evidence type="ECO:0000256" key="4">
    <source>
        <dbReference type="ARBA" id="ARBA00022884"/>
    </source>
</evidence>
<dbReference type="AlphaFoldDB" id="A0AAV7QM54"/>